<dbReference type="InterPro" id="IPR036388">
    <property type="entry name" value="WH-like_DNA-bd_sf"/>
</dbReference>
<dbReference type="EMBL" id="DS231837">
    <property type="protein sequence ID" value="EDS33567.1"/>
    <property type="molecule type" value="Genomic_DNA"/>
</dbReference>
<dbReference type="InterPro" id="IPR000418">
    <property type="entry name" value="Ets_dom"/>
</dbReference>
<dbReference type="SUPFAM" id="SSF46785">
    <property type="entry name" value="Winged helix' DNA-binding domain"/>
    <property type="match status" value="1"/>
</dbReference>
<dbReference type="VEuPathDB" id="VectorBase:CPIJ001753"/>
<organism>
    <name type="scientific">Culex quinquefasciatus</name>
    <name type="common">Southern house mosquito</name>
    <name type="synonym">Culex pungens</name>
    <dbReference type="NCBI Taxonomy" id="7176"/>
    <lineage>
        <taxon>Eukaryota</taxon>
        <taxon>Metazoa</taxon>
        <taxon>Ecdysozoa</taxon>
        <taxon>Arthropoda</taxon>
        <taxon>Hexapoda</taxon>
        <taxon>Insecta</taxon>
        <taxon>Pterygota</taxon>
        <taxon>Neoptera</taxon>
        <taxon>Endopterygota</taxon>
        <taxon>Diptera</taxon>
        <taxon>Nematocera</taxon>
        <taxon>Culicoidea</taxon>
        <taxon>Culicidae</taxon>
        <taxon>Culicinae</taxon>
        <taxon>Culicini</taxon>
        <taxon>Culex</taxon>
        <taxon>Culex</taxon>
    </lineage>
</organism>
<dbReference type="AlphaFoldDB" id="B0W4I4"/>
<dbReference type="Gene3D" id="1.10.10.10">
    <property type="entry name" value="Winged helix-like DNA-binding domain superfamily/Winged helix DNA-binding domain"/>
    <property type="match status" value="1"/>
</dbReference>
<proteinExistence type="inferred from homology"/>
<feature type="domain" description="ETS" evidence="2">
    <location>
        <begin position="16"/>
        <end position="55"/>
    </location>
</feature>
<evidence type="ECO:0000256" key="1">
    <source>
        <dbReference type="ARBA" id="ARBA00005562"/>
    </source>
</evidence>
<comment type="similarity">
    <text evidence="1">Belongs to the ETS family.</text>
</comment>
<evidence type="ECO:0000259" key="2">
    <source>
        <dbReference type="Pfam" id="PF00178"/>
    </source>
</evidence>
<dbReference type="Pfam" id="PF00178">
    <property type="entry name" value="Ets"/>
    <property type="match status" value="1"/>
</dbReference>
<dbReference type="STRING" id="7176.B0W4I4"/>
<accession>B0W4I4</accession>
<dbReference type="KEGG" id="cqu:CpipJ_CPIJ001753"/>
<dbReference type="InParanoid" id="B0W4I4"/>
<reference evidence="4" key="2">
    <citation type="submission" date="2021-02" db="UniProtKB">
        <authorList>
            <consortium name="EnsemblMetazoa"/>
        </authorList>
    </citation>
    <scope>IDENTIFICATION</scope>
    <source>
        <strain evidence="4">JHB</strain>
    </source>
</reference>
<sequence length="56" mass="6613">MLQISYFKWPPTVDLLQQLLNVPAQSYNRYIAWKNRDTGVFETLDPTGLAKLWDKQ</sequence>
<keyword evidence="5" id="KW-1185">Reference proteome</keyword>
<dbReference type="InterPro" id="IPR036390">
    <property type="entry name" value="WH_DNA-bd_sf"/>
</dbReference>
<dbReference type="HOGENOM" id="CLU_3016243_0_0_1"/>
<dbReference type="Proteomes" id="UP000002320">
    <property type="component" value="Unassembled WGS sequence"/>
</dbReference>
<name>B0W4I4_CULQU</name>
<dbReference type="GO" id="GO:0003700">
    <property type="term" value="F:DNA-binding transcription factor activity"/>
    <property type="evidence" value="ECO:0007669"/>
    <property type="project" value="InterPro"/>
</dbReference>
<evidence type="ECO:0000313" key="4">
    <source>
        <dbReference type="EnsemblMetazoa" id="CPIJ001753-PA"/>
    </source>
</evidence>
<reference evidence="3" key="1">
    <citation type="submission" date="2007-03" db="EMBL/GenBank/DDBJ databases">
        <title>Annotation of Culex pipiens quinquefasciatus.</title>
        <authorList>
            <consortium name="The Broad Institute Genome Sequencing Platform"/>
            <person name="Atkinson P.W."/>
            <person name="Hemingway J."/>
            <person name="Christensen B.M."/>
            <person name="Higgs S."/>
            <person name="Kodira C."/>
            <person name="Hannick L."/>
            <person name="Megy K."/>
            <person name="O'Leary S."/>
            <person name="Pearson M."/>
            <person name="Haas B.J."/>
            <person name="Mauceli E."/>
            <person name="Wortman J.R."/>
            <person name="Lee N.H."/>
            <person name="Guigo R."/>
            <person name="Stanke M."/>
            <person name="Alvarado L."/>
            <person name="Amedeo P."/>
            <person name="Antoine C.H."/>
            <person name="Arensburger P."/>
            <person name="Bidwell S.L."/>
            <person name="Crawford M."/>
            <person name="Camaro F."/>
            <person name="Devon K."/>
            <person name="Engels R."/>
            <person name="Hammond M."/>
            <person name="Howarth C."/>
            <person name="Koehrsen M."/>
            <person name="Lawson D."/>
            <person name="Montgomery P."/>
            <person name="Nene V."/>
            <person name="Nusbaum C."/>
            <person name="Puiu D."/>
            <person name="Romero-Severson J."/>
            <person name="Severson D.W."/>
            <person name="Shumway M."/>
            <person name="Sisk P."/>
            <person name="Stolte C."/>
            <person name="Zeng Q."/>
            <person name="Eisenstadt E."/>
            <person name="Fraser-Liggett C."/>
            <person name="Strausberg R."/>
            <person name="Galagan J."/>
            <person name="Birren B."/>
            <person name="Collins F.H."/>
        </authorList>
    </citation>
    <scope>NUCLEOTIDE SEQUENCE [LARGE SCALE GENOMIC DNA]</scope>
    <source>
        <strain evidence="3">JHB</strain>
    </source>
</reference>
<evidence type="ECO:0000313" key="3">
    <source>
        <dbReference type="EMBL" id="EDS33567.1"/>
    </source>
</evidence>
<dbReference type="GO" id="GO:0043565">
    <property type="term" value="F:sequence-specific DNA binding"/>
    <property type="evidence" value="ECO:0007669"/>
    <property type="project" value="InterPro"/>
</dbReference>
<protein>
    <recommendedName>
        <fullName evidence="2">ETS domain-containing protein</fullName>
    </recommendedName>
</protein>
<dbReference type="EnsemblMetazoa" id="CPIJ001753-RA">
    <property type="protein sequence ID" value="CPIJ001753-PA"/>
    <property type="gene ID" value="CPIJ001753"/>
</dbReference>
<evidence type="ECO:0000313" key="5">
    <source>
        <dbReference type="Proteomes" id="UP000002320"/>
    </source>
</evidence>
<gene>
    <name evidence="4" type="primary">6033125</name>
    <name evidence="3" type="ORF">CpipJ_CPIJ001753</name>
</gene>